<proteinExistence type="predicted"/>
<evidence type="ECO:0000313" key="3">
    <source>
        <dbReference type="Proteomes" id="UP000271974"/>
    </source>
</evidence>
<dbReference type="Proteomes" id="UP000271974">
    <property type="component" value="Unassembled WGS sequence"/>
</dbReference>
<dbReference type="EMBL" id="RQTK01000655">
    <property type="protein sequence ID" value="RUS76532.1"/>
    <property type="molecule type" value="Genomic_DNA"/>
</dbReference>
<feature type="non-terminal residue" evidence="2">
    <location>
        <position position="360"/>
    </location>
</feature>
<protein>
    <submittedName>
        <fullName evidence="2">Uncharacterized protein</fullName>
    </submittedName>
</protein>
<dbReference type="OrthoDB" id="10559491at2759"/>
<comment type="caution">
    <text evidence="2">The sequence shown here is derived from an EMBL/GenBank/DDBJ whole genome shotgun (WGS) entry which is preliminary data.</text>
</comment>
<organism evidence="2 3">
    <name type="scientific">Elysia chlorotica</name>
    <name type="common">Eastern emerald elysia</name>
    <name type="synonym">Sea slug</name>
    <dbReference type="NCBI Taxonomy" id="188477"/>
    <lineage>
        <taxon>Eukaryota</taxon>
        <taxon>Metazoa</taxon>
        <taxon>Spiralia</taxon>
        <taxon>Lophotrochozoa</taxon>
        <taxon>Mollusca</taxon>
        <taxon>Gastropoda</taxon>
        <taxon>Heterobranchia</taxon>
        <taxon>Euthyneura</taxon>
        <taxon>Panpulmonata</taxon>
        <taxon>Sacoglossa</taxon>
        <taxon>Placobranchoidea</taxon>
        <taxon>Plakobranchidae</taxon>
        <taxon>Elysia</taxon>
    </lineage>
</organism>
<name>A0A3S0ZDM4_ELYCH</name>
<reference evidence="2 3" key="1">
    <citation type="submission" date="2019-01" db="EMBL/GenBank/DDBJ databases">
        <title>A draft genome assembly of the solar-powered sea slug Elysia chlorotica.</title>
        <authorList>
            <person name="Cai H."/>
            <person name="Li Q."/>
            <person name="Fang X."/>
            <person name="Li J."/>
            <person name="Curtis N.E."/>
            <person name="Altenburger A."/>
            <person name="Shibata T."/>
            <person name="Feng M."/>
            <person name="Maeda T."/>
            <person name="Schwartz J.A."/>
            <person name="Shigenobu S."/>
            <person name="Lundholm N."/>
            <person name="Nishiyama T."/>
            <person name="Yang H."/>
            <person name="Hasebe M."/>
            <person name="Li S."/>
            <person name="Pierce S.K."/>
            <person name="Wang J."/>
        </authorList>
    </citation>
    <scope>NUCLEOTIDE SEQUENCE [LARGE SCALE GENOMIC DNA]</scope>
    <source>
        <strain evidence="2">EC2010</strain>
        <tissue evidence="2">Whole organism of an adult</tissue>
    </source>
</reference>
<dbReference type="AlphaFoldDB" id="A0A3S0ZDM4"/>
<evidence type="ECO:0000256" key="1">
    <source>
        <dbReference type="SAM" id="MobiDB-lite"/>
    </source>
</evidence>
<sequence length="360" mass="39505">MAAGEGALIIVLSGNEVIQNFESDDVISDQARVFTGADIASIETCLCGDGNAREDDKGGSGWCYLGDSLNSQRLAVNVSRADSSRQARLRCTLYVRVGKSYLYCNSRLVNRELAEGVTDGLTRVQTNCEALRNCPSRTITAVCSNQRDCVAWCDPSRNHSLYDQEKEQTEVDRVQSPAEVTHHLGHDVIGVIATGGALCVLVLACCVVDRIRHSKWWILRHPKKRKMAAVSGQAELAPKVSSFSALPPLPSYHQKSEVTVATSSNVAQPAKPQGLVDEVQTSKKRKEQKRKLKVQFRSMSLPTMLEMNDADPVPDNHGQHRRSCRDSPYSGQEGDSEGGIQMDVGEEEEDAMGDIQMKVE</sequence>
<feature type="compositionally biased region" description="Basic residues" evidence="1">
    <location>
        <begin position="282"/>
        <end position="294"/>
    </location>
</feature>
<gene>
    <name evidence="2" type="ORF">EGW08_015704</name>
</gene>
<feature type="region of interest" description="Disordered" evidence="1">
    <location>
        <begin position="264"/>
        <end position="360"/>
    </location>
</feature>
<evidence type="ECO:0000313" key="2">
    <source>
        <dbReference type="EMBL" id="RUS76532.1"/>
    </source>
</evidence>
<keyword evidence="3" id="KW-1185">Reference proteome</keyword>
<accession>A0A3S0ZDM4</accession>